<evidence type="ECO:0000256" key="10">
    <source>
        <dbReference type="RuleBase" id="RU000512"/>
    </source>
</evidence>
<reference evidence="12 13" key="1">
    <citation type="journal article" date="2015" name="Genome Announc.">
        <title>Complete Genome Sequence of a Novel Bacterium within the Family Rhodocyclaceae That Degrades Polycyclic Aromatic Hydrocarbons.</title>
        <authorList>
            <person name="Singleton D.R."/>
            <person name="Dickey A.N."/>
            <person name="Scholl E.H."/>
            <person name="Wright F.A."/>
            <person name="Aitken M.D."/>
        </authorList>
    </citation>
    <scope>NUCLEOTIDE SEQUENCE [LARGE SCALE GENOMIC DNA]</scope>
    <source>
        <strain evidence="13">PG1-Ca6</strain>
    </source>
</reference>
<dbReference type="NCBIfam" id="TIGR01740">
    <property type="entry name" value="pyrF"/>
    <property type="match status" value="1"/>
</dbReference>
<dbReference type="RefSeq" id="WP_202636105.1">
    <property type="nucleotide sequence ID" value="NZ_CP010554.1"/>
</dbReference>
<feature type="domain" description="Orotidine 5'-phosphate decarboxylase" evidence="11">
    <location>
        <begin position="15"/>
        <end position="231"/>
    </location>
</feature>
<gene>
    <name evidence="7" type="primary">pyrF</name>
    <name evidence="12" type="ORF">PG1C_03795</name>
</gene>
<comment type="function">
    <text evidence="1 7">Catalyzes the decarboxylation of orotidine 5'-monophosphate (OMP) to uridine 5'-monophosphate (UMP).</text>
</comment>
<dbReference type="Pfam" id="PF00215">
    <property type="entry name" value="OMPdecase"/>
    <property type="match status" value="1"/>
</dbReference>
<evidence type="ECO:0000256" key="9">
    <source>
        <dbReference type="PIRSR" id="PIRSR614732-2"/>
    </source>
</evidence>
<dbReference type="SMART" id="SM00934">
    <property type="entry name" value="OMPdecase"/>
    <property type="match status" value="1"/>
</dbReference>
<feature type="active site" description="For OMPdecase activity" evidence="8">
    <location>
        <position position="76"/>
    </location>
</feature>
<dbReference type="InterPro" id="IPR001754">
    <property type="entry name" value="OMPdeCOase_dom"/>
</dbReference>
<dbReference type="GO" id="GO:0005829">
    <property type="term" value="C:cytosol"/>
    <property type="evidence" value="ECO:0007669"/>
    <property type="project" value="TreeGrafter"/>
</dbReference>
<evidence type="ECO:0000256" key="5">
    <source>
        <dbReference type="ARBA" id="ARBA00023239"/>
    </source>
</evidence>
<dbReference type="PATRIC" id="fig|1565605.3.peg.801"/>
<dbReference type="InterPro" id="IPR013785">
    <property type="entry name" value="Aldolase_TIM"/>
</dbReference>
<dbReference type="AlphaFoldDB" id="A0A0C5JKA8"/>
<dbReference type="InterPro" id="IPR047596">
    <property type="entry name" value="OMPdecase_bac"/>
</dbReference>
<feature type="binding site" evidence="7 9">
    <location>
        <position position="195"/>
    </location>
    <ligand>
        <name>substrate</name>
    </ligand>
</feature>
<feature type="active site" description="For OMPdecase activity" evidence="8">
    <location>
        <position position="73"/>
    </location>
</feature>
<comment type="similarity">
    <text evidence="7">Belongs to the OMP decarboxylase family. Type 1 subfamily.</text>
</comment>
<dbReference type="PANTHER" id="PTHR32119">
    <property type="entry name" value="OROTIDINE 5'-PHOSPHATE DECARBOXYLASE"/>
    <property type="match status" value="1"/>
</dbReference>
<evidence type="ECO:0000256" key="4">
    <source>
        <dbReference type="ARBA" id="ARBA00022975"/>
    </source>
</evidence>
<dbReference type="GO" id="GO:0044205">
    <property type="term" value="P:'de novo' UMP biosynthetic process"/>
    <property type="evidence" value="ECO:0007669"/>
    <property type="project" value="UniProtKB-UniRule"/>
</dbReference>
<evidence type="ECO:0000256" key="1">
    <source>
        <dbReference type="ARBA" id="ARBA00002356"/>
    </source>
</evidence>
<dbReference type="PANTHER" id="PTHR32119:SF2">
    <property type="entry name" value="OROTIDINE 5'-PHOSPHATE DECARBOXYLASE"/>
    <property type="match status" value="1"/>
</dbReference>
<feature type="binding site" evidence="7 9">
    <location>
        <position position="215"/>
    </location>
    <ligand>
        <name>substrate</name>
    </ligand>
</feature>
<dbReference type="HOGENOM" id="CLU_067069_1_0_4"/>
<feature type="binding site" evidence="7 9">
    <location>
        <position position="185"/>
    </location>
    <ligand>
        <name>substrate</name>
    </ligand>
</feature>
<dbReference type="PROSITE" id="PS00156">
    <property type="entry name" value="OMPDECASE"/>
    <property type="match status" value="1"/>
</dbReference>
<feature type="active site" description="For OMPdecase activity" evidence="8">
    <location>
        <position position="71"/>
    </location>
</feature>
<proteinExistence type="inferred from homology"/>
<feature type="binding site" evidence="7 9">
    <location>
        <position position="124"/>
    </location>
    <ligand>
        <name>substrate</name>
    </ligand>
</feature>
<dbReference type="EC" id="4.1.1.23" evidence="7"/>
<dbReference type="GO" id="GO:0004590">
    <property type="term" value="F:orotidine-5'-phosphate decarboxylase activity"/>
    <property type="evidence" value="ECO:0007669"/>
    <property type="project" value="UniProtKB-UniRule"/>
</dbReference>
<name>A0A0C5JKA8_9PROT</name>
<evidence type="ECO:0000256" key="8">
    <source>
        <dbReference type="PIRSR" id="PIRSR614732-1"/>
    </source>
</evidence>
<dbReference type="NCBIfam" id="NF001273">
    <property type="entry name" value="PRK00230.1"/>
    <property type="match status" value="1"/>
</dbReference>
<dbReference type="CDD" id="cd04725">
    <property type="entry name" value="OMP_decarboxylase_like"/>
    <property type="match status" value="1"/>
</dbReference>
<evidence type="ECO:0000256" key="7">
    <source>
        <dbReference type="HAMAP-Rule" id="MF_01200"/>
    </source>
</evidence>
<evidence type="ECO:0000256" key="6">
    <source>
        <dbReference type="ARBA" id="ARBA00049157"/>
    </source>
</evidence>
<keyword evidence="5 7" id="KW-0456">Lyase</keyword>
<dbReference type="STRING" id="1565605.PG1C_03795"/>
<keyword evidence="3 7" id="KW-0210">Decarboxylase</keyword>
<dbReference type="UniPathway" id="UPA00070">
    <property type="reaction ID" value="UER00120"/>
</dbReference>
<evidence type="ECO:0000256" key="2">
    <source>
        <dbReference type="ARBA" id="ARBA00004861"/>
    </source>
</evidence>
<evidence type="ECO:0000259" key="11">
    <source>
        <dbReference type="SMART" id="SM00934"/>
    </source>
</evidence>
<sequence>MQNFLSTKAIDPRDRLIVALDFPSVSAARILVNTLGDVVSFYKIGLELFMAEGYFDFLKWLVSQKKKVFVDLKFFDVPETVRSAVRALAGSGATLATVHGNQSMMEAAVKDKGPLKILAVTALTSLDRGDLDDLGFSCDVESLVLSRARRALEAGVDGIVSSGMEVTSIRAELGDKLLVVTPGIRPVENKSVDDQKRTVDVAQAFRNGADYIVVGRPIRQAGDPRLAAVEIQQTIQAVFGSFDKGAVWR</sequence>
<comment type="catalytic activity">
    <reaction evidence="6 7 10">
        <text>orotidine 5'-phosphate + H(+) = UMP + CO2</text>
        <dbReference type="Rhea" id="RHEA:11596"/>
        <dbReference type="ChEBI" id="CHEBI:15378"/>
        <dbReference type="ChEBI" id="CHEBI:16526"/>
        <dbReference type="ChEBI" id="CHEBI:57538"/>
        <dbReference type="ChEBI" id="CHEBI:57865"/>
        <dbReference type="EC" id="4.1.1.23"/>
    </reaction>
</comment>
<dbReference type="Gene3D" id="3.20.20.70">
    <property type="entry name" value="Aldolase class I"/>
    <property type="match status" value="1"/>
</dbReference>
<dbReference type="InterPro" id="IPR011060">
    <property type="entry name" value="RibuloseP-bd_barrel"/>
</dbReference>
<dbReference type="GO" id="GO:0006207">
    <property type="term" value="P:'de novo' pyrimidine nucleobase biosynthetic process"/>
    <property type="evidence" value="ECO:0007669"/>
    <property type="project" value="InterPro"/>
</dbReference>
<dbReference type="Proteomes" id="UP000061603">
    <property type="component" value="Chromosome"/>
</dbReference>
<accession>A0A0C5JKA8</accession>
<dbReference type="HAMAP" id="MF_01200_B">
    <property type="entry name" value="OMPdecase_type1_B"/>
    <property type="match status" value="1"/>
</dbReference>
<dbReference type="InterPro" id="IPR018089">
    <property type="entry name" value="OMPdecase_AS"/>
</dbReference>
<evidence type="ECO:0000313" key="12">
    <source>
        <dbReference type="EMBL" id="AJP47826.1"/>
    </source>
</evidence>
<feature type="binding site" evidence="7 9">
    <location>
        <position position="43"/>
    </location>
    <ligand>
        <name>substrate</name>
    </ligand>
</feature>
<dbReference type="InterPro" id="IPR014732">
    <property type="entry name" value="OMPdecase"/>
</dbReference>
<organism evidence="12 13">
    <name type="scientific">Rugosibacter aromaticivorans</name>
    <dbReference type="NCBI Taxonomy" id="1565605"/>
    <lineage>
        <taxon>Bacteria</taxon>
        <taxon>Pseudomonadati</taxon>
        <taxon>Pseudomonadota</taxon>
        <taxon>Betaproteobacteria</taxon>
        <taxon>Nitrosomonadales</taxon>
        <taxon>Sterolibacteriaceae</taxon>
        <taxon>Rugosibacter</taxon>
    </lineage>
</organism>
<evidence type="ECO:0000313" key="13">
    <source>
        <dbReference type="Proteomes" id="UP000061603"/>
    </source>
</evidence>
<feature type="binding site" evidence="7">
    <location>
        <begin position="71"/>
        <end position="80"/>
    </location>
    <ligand>
        <name>substrate</name>
    </ligand>
</feature>
<dbReference type="KEGG" id="rbu:PG1C_03795"/>
<dbReference type="SUPFAM" id="SSF51366">
    <property type="entry name" value="Ribulose-phoshate binding barrel"/>
    <property type="match status" value="1"/>
</dbReference>
<feature type="binding site" evidence="7 9">
    <location>
        <position position="21"/>
    </location>
    <ligand>
        <name>substrate</name>
    </ligand>
</feature>
<dbReference type="EMBL" id="CP010554">
    <property type="protein sequence ID" value="AJP47826.1"/>
    <property type="molecule type" value="Genomic_DNA"/>
</dbReference>
<keyword evidence="4 7" id="KW-0665">Pyrimidine biosynthesis</keyword>
<feature type="active site" description="Proton donor" evidence="7">
    <location>
        <position position="73"/>
    </location>
</feature>
<feature type="binding site" evidence="7 9">
    <location>
        <position position="216"/>
    </location>
    <ligand>
        <name>substrate</name>
    </ligand>
</feature>
<keyword evidence="13" id="KW-1185">Reference proteome</keyword>
<protein>
    <recommendedName>
        <fullName evidence="7">Orotidine 5'-phosphate decarboxylase</fullName>
        <ecNumber evidence="7">4.1.1.23</ecNumber>
    </recommendedName>
    <alternativeName>
        <fullName evidence="7">OMP decarboxylase</fullName>
        <shortName evidence="7">OMPDCase</shortName>
        <shortName evidence="7">OMPdecase</shortName>
    </alternativeName>
</protein>
<comment type="subunit">
    <text evidence="7">Homodimer.</text>
</comment>
<comment type="pathway">
    <text evidence="2 7 10">Pyrimidine metabolism; UMP biosynthesis via de novo pathway; UMP from orotate: step 2/2.</text>
</comment>
<evidence type="ECO:0000256" key="3">
    <source>
        <dbReference type="ARBA" id="ARBA00022793"/>
    </source>
</evidence>